<evidence type="ECO:0000313" key="2">
    <source>
        <dbReference type="Proteomes" id="UP001177021"/>
    </source>
</evidence>
<organism evidence="1 2">
    <name type="scientific">Trifolium pratense</name>
    <name type="common">Red clover</name>
    <dbReference type="NCBI Taxonomy" id="57577"/>
    <lineage>
        <taxon>Eukaryota</taxon>
        <taxon>Viridiplantae</taxon>
        <taxon>Streptophyta</taxon>
        <taxon>Embryophyta</taxon>
        <taxon>Tracheophyta</taxon>
        <taxon>Spermatophyta</taxon>
        <taxon>Magnoliopsida</taxon>
        <taxon>eudicotyledons</taxon>
        <taxon>Gunneridae</taxon>
        <taxon>Pentapetalae</taxon>
        <taxon>rosids</taxon>
        <taxon>fabids</taxon>
        <taxon>Fabales</taxon>
        <taxon>Fabaceae</taxon>
        <taxon>Papilionoideae</taxon>
        <taxon>50 kb inversion clade</taxon>
        <taxon>NPAAA clade</taxon>
        <taxon>Hologalegina</taxon>
        <taxon>IRL clade</taxon>
        <taxon>Trifolieae</taxon>
        <taxon>Trifolium</taxon>
    </lineage>
</organism>
<evidence type="ECO:0000313" key="1">
    <source>
        <dbReference type="EMBL" id="CAJ2649862.1"/>
    </source>
</evidence>
<sequence>MEESGHEECNTGLCLGLGGGHVAKKEKKQKLVNKPLMACFDLAFEISPKGEAMNIYNNHSNIKKGERLSLERQQNYPNVTYSTDSENNNNNNNNNNDSRKKLRLTKEQSTILENTFKLHNTLNPVAAMNFCLKPLHALAMVYSFILYNLIYFFHQRVKKCLCISFGLMIYMQVQKQSLADQLNLKTRQIEVWFQNRRARTKLKQTEVDYELLKKHCQNLSDENRRLKKELQELKLVQSPLCPQRTPSKPKMCSSCDHKLFKLNELENNN</sequence>
<comment type="caution">
    <text evidence="1">The sequence shown here is derived from an EMBL/GenBank/DDBJ whole genome shotgun (WGS) entry which is preliminary data.</text>
</comment>
<keyword evidence="2" id="KW-1185">Reference proteome</keyword>
<proteinExistence type="predicted"/>
<dbReference type="Proteomes" id="UP001177021">
    <property type="component" value="Unassembled WGS sequence"/>
</dbReference>
<reference evidence="1" key="1">
    <citation type="submission" date="2023-10" db="EMBL/GenBank/DDBJ databases">
        <authorList>
            <person name="Rodriguez Cubillos JULIANA M."/>
            <person name="De Vega J."/>
        </authorList>
    </citation>
    <scope>NUCLEOTIDE SEQUENCE</scope>
</reference>
<dbReference type="EMBL" id="CASHSV030000109">
    <property type="protein sequence ID" value="CAJ2649862.1"/>
    <property type="molecule type" value="Genomic_DNA"/>
</dbReference>
<gene>
    <name evidence="1" type="ORF">MILVUS5_LOCUS17863</name>
</gene>
<name>A0ACB0K276_TRIPR</name>
<accession>A0ACB0K276</accession>
<protein>
    <submittedName>
        <fullName evidence="1">Uncharacterized protein</fullName>
    </submittedName>
</protein>